<evidence type="ECO:0000313" key="2">
    <source>
        <dbReference type="EMBL" id="TKK77101.1"/>
    </source>
</evidence>
<dbReference type="InterPro" id="IPR000600">
    <property type="entry name" value="ROK"/>
</dbReference>
<protein>
    <submittedName>
        <fullName evidence="2">ROK family transcriptional regulator</fullName>
    </submittedName>
</protein>
<dbReference type="SUPFAM" id="SSF53067">
    <property type="entry name" value="Actin-like ATPase domain"/>
    <property type="match status" value="2"/>
</dbReference>
<dbReference type="Proteomes" id="UP000308705">
    <property type="component" value="Unassembled WGS sequence"/>
</dbReference>
<dbReference type="Gene3D" id="1.10.10.10">
    <property type="entry name" value="Winged helix-like DNA-binding domain superfamily/Winged helix DNA-binding domain"/>
    <property type="match status" value="1"/>
</dbReference>
<sequence>MHETRDLLDPEARSDSVLQVIRALMCRSGMRTELARRTGLSIASVSTAVQRLLDDGIAHGGKKEAVALRPVTGVAVGMQVGTRHVTVAARLPHWPREQVRLVSLGLGLRDGGAWIDAAVGAVAELAGSIGRGPGDVATVGLAVPWSVDPRDLSPAPPSPWFAAPDLHRHLSARFGEVKVVVDADARLGALNEQTYHHPYETLLYVEIAEHVLGGLVVGPRMLRGALGRAGSVGHHSVDPVGLDCWCGKRGCLERYISVPAVLEGVYVSIRARGEEPPTSIETLIDRARGGDPDCRWALTAAAKRLARALRESAVTLETQAVVLGGPLAPGLRLVAAECEQELRRSAWTRHMELRFAQPDAAAHGALILGLIGHLR</sequence>
<dbReference type="RefSeq" id="WP_137251961.1">
    <property type="nucleotide sequence ID" value="NZ_SZQA01000089.1"/>
</dbReference>
<accession>A0A4U3LMV0</accession>
<evidence type="ECO:0000313" key="3">
    <source>
        <dbReference type="Proteomes" id="UP000308705"/>
    </source>
</evidence>
<dbReference type="Gene3D" id="3.30.420.40">
    <property type="match status" value="2"/>
</dbReference>
<dbReference type="EMBL" id="SZQA01000089">
    <property type="protein sequence ID" value="TKK77101.1"/>
    <property type="molecule type" value="Genomic_DNA"/>
</dbReference>
<gene>
    <name evidence="2" type="ORF">FDA94_38570</name>
</gene>
<reference evidence="2 3" key="1">
    <citation type="submission" date="2019-04" db="EMBL/GenBank/DDBJ databases">
        <title>Herbidospora sp. NEAU-GS14.nov., a novel actinomycete isolated from soil.</title>
        <authorList>
            <person name="Han L."/>
        </authorList>
    </citation>
    <scope>NUCLEOTIDE SEQUENCE [LARGE SCALE GENOMIC DNA]</scope>
    <source>
        <strain evidence="2 3">NEAU-GS14</strain>
    </source>
</reference>
<comment type="caution">
    <text evidence="2">The sequence shown here is derived from an EMBL/GenBank/DDBJ whole genome shotgun (WGS) entry which is preliminary data.</text>
</comment>
<dbReference type="PANTHER" id="PTHR18964:SF149">
    <property type="entry name" value="BIFUNCTIONAL UDP-N-ACETYLGLUCOSAMINE 2-EPIMERASE_N-ACETYLMANNOSAMINE KINASE"/>
    <property type="match status" value="1"/>
</dbReference>
<dbReference type="InterPro" id="IPR036388">
    <property type="entry name" value="WH-like_DNA-bd_sf"/>
</dbReference>
<dbReference type="PANTHER" id="PTHR18964">
    <property type="entry name" value="ROK (REPRESSOR, ORF, KINASE) FAMILY"/>
    <property type="match status" value="1"/>
</dbReference>
<evidence type="ECO:0000256" key="1">
    <source>
        <dbReference type="ARBA" id="ARBA00006479"/>
    </source>
</evidence>
<dbReference type="InterPro" id="IPR043129">
    <property type="entry name" value="ATPase_NBD"/>
</dbReference>
<dbReference type="Pfam" id="PF00480">
    <property type="entry name" value="ROK"/>
    <property type="match status" value="1"/>
</dbReference>
<organism evidence="2 3">
    <name type="scientific">Herbidospora galbida</name>
    <dbReference type="NCBI Taxonomy" id="2575442"/>
    <lineage>
        <taxon>Bacteria</taxon>
        <taxon>Bacillati</taxon>
        <taxon>Actinomycetota</taxon>
        <taxon>Actinomycetes</taxon>
        <taxon>Streptosporangiales</taxon>
        <taxon>Streptosporangiaceae</taxon>
        <taxon>Herbidospora</taxon>
    </lineage>
</organism>
<dbReference type="OrthoDB" id="9810372at2"/>
<comment type="similarity">
    <text evidence="1">Belongs to the ROK (NagC/XylR) family.</text>
</comment>
<keyword evidence="3" id="KW-1185">Reference proteome</keyword>
<name>A0A4U3LMV0_9ACTN</name>
<dbReference type="AlphaFoldDB" id="A0A4U3LMV0"/>
<proteinExistence type="inferred from homology"/>